<dbReference type="PANTHER" id="PTHR12294">
    <property type="entry name" value="EF HAND DOMAIN FAMILY A1,A2-RELATED"/>
    <property type="match status" value="1"/>
</dbReference>
<protein>
    <recommendedName>
        <fullName evidence="15">EF-hand domain-containing protein</fullName>
    </recommendedName>
</protein>
<evidence type="ECO:0000256" key="10">
    <source>
        <dbReference type="ARBA" id="ARBA00023065"/>
    </source>
</evidence>
<evidence type="ECO:0000256" key="4">
    <source>
        <dbReference type="ARBA" id="ARBA00022568"/>
    </source>
</evidence>
<evidence type="ECO:0000256" key="8">
    <source>
        <dbReference type="ARBA" id="ARBA00022837"/>
    </source>
</evidence>
<accession>A0AA36DHK4</accession>
<feature type="domain" description="EF-hand" evidence="15">
    <location>
        <begin position="481"/>
        <end position="516"/>
    </location>
</feature>
<reference evidence="16" key="1">
    <citation type="submission" date="2023-06" db="EMBL/GenBank/DDBJ databases">
        <authorList>
            <person name="Delattre M."/>
        </authorList>
    </citation>
    <scope>NUCLEOTIDE SEQUENCE</scope>
    <source>
        <strain evidence="16">AF72</strain>
    </source>
</reference>
<feature type="non-terminal residue" evidence="16">
    <location>
        <position position="1"/>
    </location>
</feature>
<organism evidence="16 17">
    <name type="scientific">Mesorhabditis spiculigera</name>
    <dbReference type="NCBI Taxonomy" id="96644"/>
    <lineage>
        <taxon>Eukaryota</taxon>
        <taxon>Metazoa</taxon>
        <taxon>Ecdysozoa</taxon>
        <taxon>Nematoda</taxon>
        <taxon>Chromadorea</taxon>
        <taxon>Rhabditida</taxon>
        <taxon>Rhabditina</taxon>
        <taxon>Rhabditomorpha</taxon>
        <taxon>Rhabditoidea</taxon>
        <taxon>Rhabditidae</taxon>
        <taxon>Mesorhabditinae</taxon>
        <taxon>Mesorhabditis</taxon>
    </lineage>
</organism>
<sequence>MLRGQGARLLRRPQFYCVARCTGTQPPDKPTVSATAPPDPLKAYTALGGVRGKPAVKKDIWHYSDRRSGKGYSDFSTTIYPHAREYIWPPLRKMNKIGALIIIGGLVFMVVDFERVVQVFDEISEGILKPRTNPEAKQLEPDQGPDASLVVLEDAAEDQADEDEPRKPKKKDKKKKIGFRERRIIQYTDRIRNYSTPDKVFRYFATLKVPSDESGIHYEVYMTPEDFVRSFTPGVMQPPKYGIDRFKVYRPEKYHHHIQDRSSIFYKLGETGLISFSDYLFLKTLLSTSPKDFALAFSIFDINGDGALDRDEFYKIKNLVMSQSSIGLREMTPGISSHHRHLQPNSALETYFFGPHGTHKLSADKFLQFQADLHRDILKMEFERRDCLDGEAGIISELSFAQLLLLHANIDEKKMKGMLKRVRKKYQDGPGITFEEVVSLFALLYHIEEVDMALHFHRMAGVPIDANMLQHVARKVTNVELTEHVVDVVITLFDENMDGKLSNREFVAVMRRRMRRGLEHPRDTGVFRLAEAVVECSRRAIFDAPLPLYQLRH</sequence>
<comment type="similarity">
    <text evidence="13">Belongs to the MICU1 family. MICU1 subfamily.</text>
</comment>
<evidence type="ECO:0000256" key="13">
    <source>
        <dbReference type="ARBA" id="ARBA00038333"/>
    </source>
</evidence>
<dbReference type="Pfam" id="PF13202">
    <property type="entry name" value="EF-hand_5"/>
    <property type="match status" value="1"/>
</dbReference>
<feature type="domain" description="EF-hand" evidence="15">
    <location>
        <begin position="288"/>
        <end position="323"/>
    </location>
</feature>
<dbReference type="EMBL" id="CATQJA010002710">
    <property type="protein sequence ID" value="CAJ0587785.1"/>
    <property type="molecule type" value="Genomic_DNA"/>
</dbReference>
<evidence type="ECO:0000313" key="17">
    <source>
        <dbReference type="Proteomes" id="UP001177023"/>
    </source>
</evidence>
<keyword evidence="17" id="KW-1185">Reference proteome</keyword>
<keyword evidence="7" id="KW-0999">Mitochondrion inner membrane</keyword>
<keyword evidence="8" id="KW-0106">Calcium</keyword>
<evidence type="ECO:0000256" key="5">
    <source>
        <dbReference type="ARBA" id="ARBA00022723"/>
    </source>
</evidence>
<comment type="caution">
    <text evidence="16">The sequence shown here is derived from an EMBL/GenBank/DDBJ whole genome shotgun (WGS) entry which is preliminary data.</text>
</comment>
<dbReference type="InterPro" id="IPR018247">
    <property type="entry name" value="EF_Hand_1_Ca_BS"/>
</dbReference>
<dbReference type="GO" id="GO:1990246">
    <property type="term" value="C:uniplex complex"/>
    <property type="evidence" value="ECO:0007669"/>
    <property type="project" value="TreeGrafter"/>
</dbReference>
<evidence type="ECO:0000313" key="16">
    <source>
        <dbReference type="EMBL" id="CAJ0587785.1"/>
    </source>
</evidence>
<name>A0AA36DHK4_9BILA</name>
<dbReference type="GO" id="GO:0005509">
    <property type="term" value="F:calcium ion binding"/>
    <property type="evidence" value="ECO:0007669"/>
    <property type="project" value="InterPro"/>
</dbReference>
<evidence type="ECO:0000256" key="7">
    <source>
        <dbReference type="ARBA" id="ARBA00022792"/>
    </source>
</evidence>
<dbReference type="InterPro" id="IPR002048">
    <property type="entry name" value="EF_hand_dom"/>
</dbReference>
<dbReference type="GO" id="GO:0005758">
    <property type="term" value="C:mitochondrial intermembrane space"/>
    <property type="evidence" value="ECO:0007669"/>
    <property type="project" value="UniProtKB-SubCell"/>
</dbReference>
<dbReference type="Proteomes" id="UP001177023">
    <property type="component" value="Unassembled WGS sequence"/>
</dbReference>
<evidence type="ECO:0000256" key="11">
    <source>
        <dbReference type="ARBA" id="ARBA00023128"/>
    </source>
</evidence>
<keyword evidence="12" id="KW-0472">Membrane</keyword>
<dbReference type="Gene3D" id="1.10.238.10">
    <property type="entry name" value="EF-hand"/>
    <property type="match status" value="2"/>
</dbReference>
<proteinExistence type="inferred from homology"/>
<dbReference type="PROSITE" id="PS00018">
    <property type="entry name" value="EF_HAND_1"/>
    <property type="match status" value="2"/>
</dbReference>
<dbReference type="GO" id="GO:0051560">
    <property type="term" value="P:mitochondrial calcium ion homeostasis"/>
    <property type="evidence" value="ECO:0007669"/>
    <property type="project" value="TreeGrafter"/>
</dbReference>
<feature type="region of interest" description="Disordered" evidence="14">
    <location>
        <begin position="156"/>
        <end position="175"/>
    </location>
</feature>
<evidence type="ECO:0000256" key="1">
    <source>
        <dbReference type="ARBA" id="ARBA00004273"/>
    </source>
</evidence>
<evidence type="ECO:0000256" key="14">
    <source>
        <dbReference type="SAM" id="MobiDB-lite"/>
    </source>
</evidence>
<dbReference type="CDD" id="cd15900">
    <property type="entry name" value="EFh_MICU"/>
    <property type="match status" value="1"/>
</dbReference>
<gene>
    <name evidence="16" type="ORF">MSPICULIGERA_LOCUS25739</name>
</gene>
<evidence type="ECO:0000256" key="9">
    <source>
        <dbReference type="ARBA" id="ARBA00022946"/>
    </source>
</evidence>
<comment type="subcellular location">
    <subcellularLocation>
        <location evidence="1">Mitochondrion inner membrane</location>
    </subcellularLocation>
    <subcellularLocation>
        <location evidence="2">Mitochondrion intermembrane space</location>
    </subcellularLocation>
</comment>
<dbReference type="SMART" id="SM00054">
    <property type="entry name" value="EFh"/>
    <property type="match status" value="2"/>
</dbReference>
<keyword evidence="10" id="KW-0406">Ion transport</keyword>
<dbReference type="Pfam" id="PF13833">
    <property type="entry name" value="EF-hand_8"/>
    <property type="match status" value="1"/>
</dbReference>
<keyword evidence="3" id="KW-0813">Transport</keyword>
<dbReference type="PANTHER" id="PTHR12294:SF1">
    <property type="entry name" value="CALCIUM UPTAKE PROTEIN 1, MITOCHONDRIAL"/>
    <property type="match status" value="1"/>
</dbReference>
<dbReference type="AlphaFoldDB" id="A0AA36DHK4"/>
<keyword evidence="9" id="KW-0809">Transit peptide</keyword>
<evidence type="ECO:0000256" key="3">
    <source>
        <dbReference type="ARBA" id="ARBA00022448"/>
    </source>
</evidence>
<keyword evidence="6" id="KW-0677">Repeat</keyword>
<keyword evidence="11" id="KW-0496">Mitochondrion</keyword>
<keyword evidence="5" id="KW-0479">Metal-binding</keyword>
<dbReference type="PROSITE" id="PS50222">
    <property type="entry name" value="EF_HAND_2"/>
    <property type="match status" value="2"/>
</dbReference>
<evidence type="ECO:0000256" key="2">
    <source>
        <dbReference type="ARBA" id="ARBA00004569"/>
    </source>
</evidence>
<dbReference type="InterPro" id="IPR039800">
    <property type="entry name" value="MICU1/2/3"/>
</dbReference>
<keyword evidence="4" id="KW-0109">Calcium transport</keyword>
<dbReference type="GO" id="GO:0036444">
    <property type="term" value="P:calcium import into the mitochondrion"/>
    <property type="evidence" value="ECO:0007669"/>
    <property type="project" value="UniProtKB-ARBA"/>
</dbReference>
<evidence type="ECO:0000256" key="12">
    <source>
        <dbReference type="ARBA" id="ARBA00023136"/>
    </source>
</evidence>
<evidence type="ECO:0000256" key="6">
    <source>
        <dbReference type="ARBA" id="ARBA00022737"/>
    </source>
</evidence>
<dbReference type="InterPro" id="IPR011992">
    <property type="entry name" value="EF-hand-dom_pair"/>
</dbReference>
<dbReference type="SUPFAM" id="SSF47473">
    <property type="entry name" value="EF-hand"/>
    <property type="match status" value="2"/>
</dbReference>
<evidence type="ECO:0000259" key="15">
    <source>
        <dbReference type="PROSITE" id="PS50222"/>
    </source>
</evidence>